<dbReference type="Proteomes" id="UP001057452">
    <property type="component" value="Chromosome 22"/>
</dbReference>
<evidence type="ECO:0000313" key="2">
    <source>
        <dbReference type="Proteomes" id="UP001057452"/>
    </source>
</evidence>
<feature type="non-terminal residue" evidence="1">
    <location>
        <position position="91"/>
    </location>
</feature>
<name>A0ACB9WG86_CHAAC</name>
<evidence type="ECO:0000313" key="1">
    <source>
        <dbReference type="EMBL" id="KAI4812497.1"/>
    </source>
</evidence>
<feature type="non-terminal residue" evidence="1">
    <location>
        <position position="1"/>
    </location>
</feature>
<accession>A0ACB9WG86</accession>
<keyword evidence="2" id="KW-1185">Reference proteome</keyword>
<protein>
    <submittedName>
        <fullName evidence="1">Uncharacterized protein</fullName>
    </submittedName>
</protein>
<dbReference type="EMBL" id="CM043806">
    <property type="protein sequence ID" value="KAI4812497.1"/>
    <property type="molecule type" value="Genomic_DNA"/>
</dbReference>
<reference evidence="1" key="1">
    <citation type="submission" date="2022-05" db="EMBL/GenBank/DDBJ databases">
        <title>Chromosome-level genome of Chaenocephalus aceratus.</title>
        <authorList>
            <person name="Park H."/>
        </authorList>
    </citation>
    <scope>NUCLEOTIDE SEQUENCE</scope>
    <source>
        <strain evidence="1">KU_202001</strain>
    </source>
</reference>
<proteinExistence type="predicted"/>
<gene>
    <name evidence="1" type="ORF">KUCAC02_023883</name>
</gene>
<comment type="caution">
    <text evidence="1">The sequence shown here is derived from an EMBL/GenBank/DDBJ whole genome shotgun (WGS) entry which is preliminary data.</text>
</comment>
<organism evidence="1 2">
    <name type="scientific">Chaenocephalus aceratus</name>
    <name type="common">Blackfin icefish</name>
    <name type="synonym">Chaenichthys aceratus</name>
    <dbReference type="NCBI Taxonomy" id="36190"/>
    <lineage>
        <taxon>Eukaryota</taxon>
        <taxon>Metazoa</taxon>
        <taxon>Chordata</taxon>
        <taxon>Craniata</taxon>
        <taxon>Vertebrata</taxon>
        <taxon>Euteleostomi</taxon>
        <taxon>Actinopterygii</taxon>
        <taxon>Neopterygii</taxon>
        <taxon>Teleostei</taxon>
        <taxon>Neoteleostei</taxon>
        <taxon>Acanthomorphata</taxon>
        <taxon>Eupercaria</taxon>
        <taxon>Perciformes</taxon>
        <taxon>Notothenioidei</taxon>
        <taxon>Channichthyidae</taxon>
        <taxon>Chaenocephalus</taxon>
    </lineage>
</organism>
<sequence length="91" mass="9587">EASQGLTGSDKSGSRHSSALSASPFLLPLPSPPGSGDMASKGIWLFLSSRTQATSSWEPPNPTTIIHMWPTSNLTGKTKGSDLRGRKHNPS</sequence>